<dbReference type="PRINTS" id="PR00111">
    <property type="entry name" value="ABHYDROLASE"/>
</dbReference>
<evidence type="ECO:0000313" key="3">
    <source>
        <dbReference type="Proteomes" id="UP000539175"/>
    </source>
</evidence>
<dbReference type="GO" id="GO:0004742">
    <property type="term" value="F:dihydrolipoyllysine-residue acetyltransferase activity"/>
    <property type="evidence" value="ECO:0007669"/>
    <property type="project" value="UniProtKB-EC"/>
</dbReference>
<evidence type="ECO:0000259" key="1">
    <source>
        <dbReference type="Pfam" id="PF12697"/>
    </source>
</evidence>
<keyword evidence="2" id="KW-0012">Acyltransferase</keyword>
<dbReference type="Pfam" id="PF12697">
    <property type="entry name" value="Abhydrolase_6"/>
    <property type="match status" value="1"/>
</dbReference>
<protein>
    <submittedName>
        <fullName evidence="2">Pyruvate dehydrogenase E2 component (Dihydrolipoamide acetyltransferase)</fullName>
        <ecNumber evidence="2">2.3.1.12</ecNumber>
    </submittedName>
</protein>
<dbReference type="Gene3D" id="3.40.50.1820">
    <property type="entry name" value="alpha/beta hydrolase"/>
    <property type="match status" value="1"/>
</dbReference>
<dbReference type="AlphaFoldDB" id="A0A7X0ED04"/>
<dbReference type="EMBL" id="JACIIZ010000007">
    <property type="protein sequence ID" value="MBB6252238.1"/>
    <property type="molecule type" value="Genomic_DNA"/>
</dbReference>
<feature type="domain" description="AB hydrolase-1" evidence="1">
    <location>
        <begin position="39"/>
        <end position="269"/>
    </location>
</feature>
<dbReference type="PANTHER" id="PTHR43798:SF33">
    <property type="entry name" value="HYDROLASE, PUTATIVE (AFU_ORTHOLOGUE AFUA_2G14860)-RELATED"/>
    <property type="match status" value="1"/>
</dbReference>
<evidence type="ECO:0000313" key="2">
    <source>
        <dbReference type="EMBL" id="MBB6252238.1"/>
    </source>
</evidence>
<keyword evidence="2" id="KW-0670">Pyruvate</keyword>
<dbReference type="InterPro" id="IPR000639">
    <property type="entry name" value="Epox_hydrolase-like"/>
</dbReference>
<sequence>MDSSPEPVRLLAGRRVLRFAGGPGAVVDRGPADSAAVPLLLLHGFGGDALAWQFNIQALVKGAPGAAGRRVLAVDLPGHGASTLDVPSGLGGVADWVVRLMDAAGVAQADIIGHSMGGRVSLLLAERHPDRVRRMSLIACAGLGSRVDATFLRALCELETLDQARALIDRLFAGAPPNRDVLARAFLSRLADPGARAPLLRLLDRLVADIAAAAPRFDWTQPLPPLQLIWGEADDIVPPPDFGSIPAHIILHRLPGVGHMPQAQAATQVNTLLTEFHA</sequence>
<gene>
    <name evidence="2" type="ORF">FHS74_002798</name>
</gene>
<dbReference type="EC" id="2.3.1.12" evidence="2"/>
<dbReference type="PANTHER" id="PTHR43798">
    <property type="entry name" value="MONOACYLGLYCEROL LIPASE"/>
    <property type="match status" value="1"/>
</dbReference>
<dbReference type="RefSeq" id="WP_184801452.1">
    <property type="nucleotide sequence ID" value="NZ_JACIIZ010000007.1"/>
</dbReference>
<dbReference type="InterPro" id="IPR029058">
    <property type="entry name" value="AB_hydrolase_fold"/>
</dbReference>
<keyword evidence="2" id="KW-0808">Transferase</keyword>
<keyword evidence="3" id="KW-1185">Reference proteome</keyword>
<comment type="caution">
    <text evidence="2">The sequence shown here is derived from an EMBL/GenBank/DDBJ whole genome shotgun (WGS) entry which is preliminary data.</text>
</comment>
<organism evidence="2 3">
    <name type="scientific">Nitrospirillum iridis</name>
    <dbReference type="NCBI Taxonomy" id="765888"/>
    <lineage>
        <taxon>Bacteria</taxon>
        <taxon>Pseudomonadati</taxon>
        <taxon>Pseudomonadota</taxon>
        <taxon>Alphaproteobacteria</taxon>
        <taxon>Rhodospirillales</taxon>
        <taxon>Azospirillaceae</taxon>
        <taxon>Nitrospirillum</taxon>
    </lineage>
</organism>
<accession>A0A7X0ED04</accession>
<dbReference type="Proteomes" id="UP000539175">
    <property type="component" value="Unassembled WGS sequence"/>
</dbReference>
<dbReference type="GO" id="GO:0016020">
    <property type="term" value="C:membrane"/>
    <property type="evidence" value="ECO:0007669"/>
    <property type="project" value="TreeGrafter"/>
</dbReference>
<proteinExistence type="predicted"/>
<name>A0A7X0ED04_9PROT</name>
<dbReference type="PRINTS" id="PR00412">
    <property type="entry name" value="EPOXHYDRLASE"/>
</dbReference>
<dbReference type="InterPro" id="IPR000073">
    <property type="entry name" value="AB_hydrolase_1"/>
</dbReference>
<dbReference type="SUPFAM" id="SSF53474">
    <property type="entry name" value="alpha/beta-Hydrolases"/>
    <property type="match status" value="1"/>
</dbReference>
<reference evidence="2 3" key="1">
    <citation type="submission" date="2020-08" db="EMBL/GenBank/DDBJ databases">
        <title>Genomic Encyclopedia of Type Strains, Phase IV (KMG-IV): sequencing the most valuable type-strain genomes for metagenomic binning, comparative biology and taxonomic classification.</title>
        <authorList>
            <person name="Goeker M."/>
        </authorList>
    </citation>
    <scope>NUCLEOTIDE SEQUENCE [LARGE SCALE GENOMIC DNA]</scope>
    <source>
        <strain evidence="2 3">DSM 22198</strain>
    </source>
</reference>
<dbReference type="InterPro" id="IPR050266">
    <property type="entry name" value="AB_hydrolase_sf"/>
</dbReference>